<evidence type="ECO:0000313" key="3">
    <source>
        <dbReference type="EMBL" id="EPY20183.1"/>
    </source>
</evidence>
<name>S9TUG9_9TRYP</name>
<feature type="compositionally biased region" description="Basic and acidic residues" evidence="2">
    <location>
        <begin position="368"/>
        <end position="378"/>
    </location>
</feature>
<reference evidence="3 4" key="1">
    <citation type="journal article" date="2013" name="PLoS ONE">
        <title>Predicting the Proteins of Angomonas deanei, Strigomonas culicis and Their Respective Endosymbionts Reveals New Aspects of the Trypanosomatidae Family.</title>
        <authorList>
            <person name="Motta M.C."/>
            <person name="Martins A.C."/>
            <person name="de Souza S.S."/>
            <person name="Catta-Preta C.M."/>
            <person name="Silva R."/>
            <person name="Klein C.C."/>
            <person name="de Almeida L.G."/>
            <person name="de Lima Cunha O."/>
            <person name="Ciapina L.P."/>
            <person name="Brocchi M."/>
            <person name="Colabardini A.C."/>
            <person name="de Araujo Lima B."/>
            <person name="Machado C.R."/>
            <person name="de Almeida Soares C.M."/>
            <person name="Probst C.M."/>
            <person name="de Menezes C.B."/>
            <person name="Thompson C.E."/>
            <person name="Bartholomeu D.C."/>
            <person name="Gradia D.F."/>
            <person name="Pavoni D.P."/>
            <person name="Grisard E.C."/>
            <person name="Fantinatti-Garboggini F."/>
            <person name="Marchini F.K."/>
            <person name="Rodrigues-Luiz G.F."/>
            <person name="Wagner G."/>
            <person name="Goldman G.H."/>
            <person name="Fietto J.L."/>
            <person name="Elias M.C."/>
            <person name="Goldman M.H."/>
            <person name="Sagot M.F."/>
            <person name="Pereira M."/>
            <person name="Stoco P.H."/>
            <person name="de Mendonca-Neto R.P."/>
            <person name="Teixeira S.M."/>
            <person name="Maciel T.E."/>
            <person name="de Oliveira Mendes T.A."/>
            <person name="Urmenyi T.P."/>
            <person name="de Souza W."/>
            <person name="Schenkman S."/>
            <person name="de Vasconcelos A.T."/>
        </authorList>
    </citation>
    <scope>NUCLEOTIDE SEQUENCE [LARGE SCALE GENOMIC DNA]</scope>
</reference>
<gene>
    <name evidence="3" type="ORF">STCU_09122</name>
</gene>
<dbReference type="AlphaFoldDB" id="S9TUG9"/>
<keyword evidence="4" id="KW-1185">Reference proteome</keyword>
<evidence type="ECO:0000256" key="1">
    <source>
        <dbReference type="SAM" id="Coils"/>
    </source>
</evidence>
<evidence type="ECO:0000256" key="2">
    <source>
        <dbReference type="SAM" id="MobiDB-lite"/>
    </source>
</evidence>
<accession>S9TUG9</accession>
<comment type="caution">
    <text evidence="3">The sequence shown here is derived from an EMBL/GenBank/DDBJ whole genome shotgun (WGS) entry which is preliminary data.</text>
</comment>
<dbReference type="OrthoDB" id="271444at2759"/>
<feature type="coiled-coil region" evidence="1">
    <location>
        <begin position="660"/>
        <end position="687"/>
    </location>
</feature>
<organism evidence="3 4">
    <name type="scientific">Strigomonas culicis</name>
    <dbReference type="NCBI Taxonomy" id="28005"/>
    <lineage>
        <taxon>Eukaryota</taxon>
        <taxon>Discoba</taxon>
        <taxon>Euglenozoa</taxon>
        <taxon>Kinetoplastea</taxon>
        <taxon>Metakinetoplastina</taxon>
        <taxon>Trypanosomatida</taxon>
        <taxon>Trypanosomatidae</taxon>
        <taxon>Strigomonadinae</taxon>
        <taxon>Strigomonas</taxon>
    </lineage>
</organism>
<feature type="compositionally biased region" description="Low complexity" evidence="2">
    <location>
        <begin position="390"/>
        <end position="402"/>
    </location>
</feature>
<sequence>MQNLVTFDMLFFCFRFLLLPYHGALVLFSFSFSTFASHFSFLSFAIGPQPSNFLCCTEASVLLLVLLSLTPSAPLFVKMTVVFPTDEDIEVLSNYMTSLRDISANDENSLFLKELFSNQDVSNVKSSCESILKELSSLSSFFSAGNTLSERDATAVLADPTTFSSGSVFPHYDKNVRQKKMKLALSELSPIDLFGFGDPFTFFESKQATLEASNGCLQSAKGTLQDVNSSHAFIWTTNIASLQDYVREVEKRRRKRIPLSERAQMRAVGGGDDDGDDLDLPSEVPNTLNYALGVSATGEYAEDTNNGSMAYNTQVILALNKDSLPSMTVRCSYAKFIQTANLLLEWYATVLSILRGDGDVPKAGTYHVPDESTSKDNGTEASAGDSTQNVAASASSSVTSSAPKPRSKTVRVTRYKIHDVTEVYESLYYRAQTFFLPEFTRYDPRIGRRLLDSFYYYALRDLIEDFTIEIRQLEDIMERRLSNLYADNTLSPHDMYERGVYHPSTHAESGARTVFSPPLSHFYLTRNALRIYLSTCINENDRSSFLFFQDLINKLSEGVEEVAHMLHDLPMPPPGTTVIVMTDTAPAPTAAAGTARAPVVWKPAPEERTLLLNSFQSFIKMRDRVKTTKEGLAKDIKDKNRSSYTRTILSAVENEKDAFTAHAEEKIEKTRQRLEEEQRKKKQAEEGGGFLWGFLKTMTDVATCKAEINLSEKVDQITGNNLVDDAFVPLTKESPYCVQKRALLEQVRSMWSAMEDHATELEQRYNGIFFRDLKKKLGKQFDKFVDKASSMSVVFSP</sequence>
<dbReference type="EMBL" id="ATMH01009122">
    <property type="protein sequence ID" value="EPY20183.1"/>
    <property type="molecule type" value="Genomic_DNA"/>
</dbReference>
<evidence type="ECO:0000313" key="4">
    <source>
        <dbReference type="Proteomes" id="UP000015354"/>
    </source>
</evidence>
<feature type="compositionally biased region" description="Polar residues" evidence="2">
    <location>
        <begin position="379"/>
        <end position="389"/>
    </location>
</feature>
<protein>
    <submittedName>
        <fullName evidence="3">Uncharacterized protein</fullName>
    </submittedName>
</protein>
<dbReference type="Proteomes" id="UP000015354">
    <property type="component" value="Unassembled WGS sequence"/>
</dbReference>
<feature type="region of interest" description="Disordered" evidence="2">
    <location>
        <begin position="364"/>
        <end position="405"/>
    </location>
</feature>
<proteinExistence type="predicted"/>
<keyword evidence="1" id="KW-0175">Coiled coil</keyword>